<organism evidence="2 3">
    <name type="scientific">Puccinia striiformis</name>
    <dbReference type="NCBI Taxonomy" id="27350"/>
    <lineage>
        <taxon>Eukaryota</taxon>
        <taxon>Fungi</taxon>
        <taxon>Dikarya</taxon>
        <taxon>Basidiomycota</taxon>
        <taxon>Pucciniomycotina</taxon>
        <taxon>Pucciniomycetes</taxon>
        <taxon>Pucciniales</taxon>
        <taxon>Pucciniaceae</taxon>
        <taxon>Puccinia</taxon>
    </lineage>
</organism>
<feature type="transmembrane region" description="Helical" evidence="1">
    <location>
        <begin position="53"/>
        <end position="82"/>
    </location>
</feature>
<feature type="transmembrane region" description="Helical" evidence="1">
    <location>
        <begin position="102"/>
        <end position="120"/>
    </location>
</feature>
<evidence type="ECO:0000256" key="1">
    <source>
        <dbReference type="SAM" id="Phobius"/>
    </source>
</evidence>
<reference evidence="2" key="1">
    <citation type="submission" date="2017-12" db="EMBL/GenBank/DDBJ databases">
        <title>Gene loss provides genomic basis for host adaptation in cereal stripe rust fungi.</title>
        <authorList>
            <person name="Xia C."/>
        </authorList>
    </citation>
    <scope>NUCLEOTIDE SEQUENCE [LARGE SCALE GENOMIC DNA]</scope>
    <source>
        <strain evidence="2">93-210</strain>
    </source>
</reference>
<comment type="caution">
    <text evidence="2">The sequence shown here is derived from an EMBL/GenBank/DDBJ whole genome shotgun (WGS) entry which is preliminary data.</text>
</comment>
<feature type="transmembrane region" description="Helical" evidence="1">
    <location>
        <begin position="155"/>
        <end position="177"/>
    </location>
</feature>
<keyword evidence="1" id="KW-0812">Transmembrane</keyword>
<dbReference type="AlphaFoldDB" id="A0A2S4VFZ3"/>
<keyword evidence="1" id="KW-0472">Membrane</keyword>
<dbReference type="EMBL" id="PKSL01000064">
    <property type="protein sequence ID" value="POW08427.1"/>
    <property type="molecule type" value="Genomic_DNA"/>
</dbReference>
<keyword evidence="1" id="KW-1133">Transmembrane helix</keyword>
<evidence type="ECO:0000313" key="2">
    <source>
        <dbReference type="EMBL" id="POW08427.1"/>
    </source>
</evidence>
<accession>A0A2S4VFZ3</accession>
<sequence length="197" mass="21788">MGISNVRITRVLVQVALTAMSFAVIGLCLNASADFQDKKRLVEKLLPGGQLEGQSIVGCGIALSIACINIIIFSFWNSLYILKDKCPQAIRKRFPEAFSSKAMSAAVIFLTPINIAQSYFTATGRAHASSTLLPDETVERMVEFSGESLEFKDRVIVVDYTVISWIIWLTLIAGICLEISKFSRAEYGETEKERPRA</sequence>
<name>A0A2S4VFZ3_9BASI</name>
<feature type="transmembrane region" description="Helical" evidence="1">
    <location>
        <begin position="12"/>
        <end position="33"/>
    </location>
</feature>
<protein>
    <submittedName>
        <fullName evidence="2">Uncharacterized protein</fullName>
    </submittedName>
</protein>
<proteinExistence type="predicted"/>
<dbReference type="Proteomes" id="UP000239156">
    <property type="component" value="Unassembled WGS sequence"/>
</dbReference>
<keyword evidence="3" id="KW-1185">Reference proteome</keyword>
<evidence type="ECO:0000313" key="3">
    <source>
        <dbReference type="Proteomes" id="UP000239156"/>
    </source>
</evidence>
<dbReference type="VEuPathDB" id="FungiDB:PSHT_09676"/>
<gene>
    <name evidence="2" type="ORF">PSTT_07497</name>
</gene>
<dbReference type="VEuPathDB" id="FungiDB:PSTT_07497"/>